<evidence type="ECO:0000313" key="14">
    <source>
        <dbReference type="Proteomes" id="UP001642540"/>
    </source>
</evidence>
<dbReference type="SUPFAM" id="SSF51569">
    <property type="entry name" value="Aldolase"/>
    <property type="match status" value="1"/>
</dbReference>
<evidence type="ECO:0000256" key="1">
    <source>
        <dbReference type="ARBA" id="ARBA00002577"/>
    </source>
</evidence>
<evidence type="ECO:0000256" key="11">
    <source>
        <dbReference type="ARBA" id="ARBA00033613"/>
    </source>
</evidence>
<dbReference type="Proteomes" id="UP001642540">
    <property type="component" value="Unassembled WGS sequence"/>
</dbReference>
<comment type="catalytic activity">
    <reaction evidence="11">
        <text>(4S)-4-hydroxy-2-oxoglutarate = glyoxylate + pyruvate</text>
        <dbReference type="Rhea" id="RHEA:35639"/>
        <dbReference type="ChEBI" id="CHEBI:15361"/>
        <dbReference type="ChEBI" id="CHEBI:36655"/>
        <dbReference type="ChEBI" id="CHEBI:71685"/>
        <dbReference type="EC" id="4.1.3.16"/>
    </reaction>
</comment>
<evidence type="ECO:0000256" key="8">
    <source>
        <dbReference type="ARBA" id="ARBA00030874"/>
    </source>
</evidence>
<comment type="catalytic activity">
    <reaction evidence="10">
        <text>(4R)-4-hydroxy-2-oxoglutarate = glyoxylate + pyruvate</text>
        <dbReference type="Rhea" id="RHEA:30687"/>
        <dbReference type="ChEBI" id="CHEBI:15361"/>
        <dbReference type="ChEBI" id="CHEBI:36655"/>
        <dbReference type="ChEBI" id="CHEBI:62213"/>
        <dbReference type="EC" id="4.1.3.16"/>
    </reaction>
</comment>
<proteinExistence type="inferred from homology"/>
<dbReference type="InterPro" id="IPR013785">
    <property type="entry name" value="Aldolase_TIM"/>
</dbReference>
<dbReference type="CDD" id="cd00408">
    <property type="entry name" value="DHDPS-like"/>
    <property type="match status" value="1"/>
</dbReference>
<dbReference type="InterPro" id="IPR002220">
    <property type="entry name" value="DapA-like"/>
</dbReference>
<evidence type="ECO:0000256" key="6">
    <source>
        <dbReference type="ARBA" id="ARBA00023239"/>
    </source>
</evidence>
<dbReference type="Gene3D" id="3.20.20.70">
    <property type="entry name" value="Aldolase class I"/>
    <property type="match status" value="1"/>
</dbReference>
<dbReference type="PROSITE" id="PS00666">
    <property type="entry name" value="DHDPS_2"/>
    <property type="match status" value="1"/>
</dbReference>
<dbReference type="EC" id="4.1.3.16" evidence="4"/>
<evidence type="ECO:0000256" key="12">
    <source>
        <dbReference type="PIRNR" id="PIRNR001365"/>
    </source>
</evidence>
<evidence type="ECO:0000256" key="2">
    <source>
        <dbReference type="ARBA" id="ARBA00007592"/>
    </source>
</evidence>
<gene>
    <name evidence="13" type="ORF">ODALV1_LOCUS3994</name>
</gene>
<evidence type="ECO:0000256" key="3">
    <source>
        <dbReference type="ARBA" id="ARBA00011881"/>
    </source>
</evidence>
<evidence type="ECO:0000256" key="9">
    <source>
        <dbReference type="ARBA" id="ARBA00032879"/>
    </source>
</evidence>
<dbReference type="PANTHER" id="PTHR12128">
    <property type="entry name" value="DIHYDRODIPICOLINATE SYNTHASE"/>
    <property type="match status" value="1"/>
</dbReference>
<evidence type="ECO:0000256" key="5">
    <source>
        <dbReference type="ARBA" id="ARBA00018425"/>
    </source>
</evidence>
<comment type="subunit">
    <text evidence="3">Homotetramer.</text>
</comment>
<dbReference type="SMART" id="SM01130">
    <property type="entry name" value="DHDPS"/>
    <property type="match status" value="1"/>
</dbReference>
<evidence type="ECO:0000256" key="7">
    <source>
        <dbReference type="ARBA" id="ARBA00023270"/>
    </source>
</evidence>
<dbReference type="PIRSF" id="PIRSF001365">
    <property type="entry name" value="DHDPS"/>
    <property type="match status" value="1"/>
</dbReference>
<sequence length="335" mass="36322">MKQLRSMFSGASLASKHFYAFGSSRCFSNTSVNSSFIDISGVYPPIPTAFSSNGKIDYVKLQENFNTWNTFDFAGYVVMGSNGEAVSLKEDEKLDLVRNVKKMSKPTSTIIAGLGLPTTDQTIEICNRVAEEQTAHAALIISPSFYKGQMNDLVLRKFYEDVADKSKLPIILYSVPANTTIDLSTSLVTALSQHPNIIGLKDSGGDITKISEIVYNVPKDFQVLAGSAAFMLPALLMGCVGGICALANVLGDQVCLLYKLFKDNELKKAVALQKTLISPNAMVTRRFGVPGLKAAMDLKQGLHGGRCRAPLLPLNDGDHKSLVEAFEKCGHPLSR</sequence>
<accession>A0ABP1PYN5</accession>
<dbReference type="Pfam" id="PF00701">
    <property type="entry name" value="DHDPS"/>
    <property type="match status" value="1"/>
</dbReference>
<reference evidence="13 14" key="1">
    <citation type="submission" date="2024-08" db="EMBL/GenBank/DDBJ databases">
        <authorList>
            <person name="Cucini C."/>
            <person name="Frati F."/>
        </authorList>
    </citation>
    <scope>NUCLEOTIDE SEQUENCE [LARGE SCALE GENOMIC DNA]</scope>
</reference>
<keyword evidence="6 12" id="KW-0456">Lyase</keyword>
<dbReference type="EMBL" id="CAXLJM020000013">
    <property type="protein sequence ID" value="CAL8078080.1"/>
    <property type="molecule type" value="Genomic_DNA"/>
</dbReference>
<comment type="function">
    <text evidence="1">Catalyzes the final step in the metabolic pathway of hydroxyproline.</text>
</comment>
<keyword evidence="14" id="KW-1185">Reference proteome</keyword>
<evidence type="ECO:0000256" key="10">
    <source>
        <dbReference type="ARBA" id="ARBA00033610"/>
    </source>
</evidence>
<evidence type="ECO:0000313" key="13">
    <source>
        <dbReference type="EMBL" id="CAL8078080.1"/>
    </source>
</evidence>
<comment type="caution">
    <text evidence="13">The sequence shown here is derived from an EMBL/GenBank/DDBJ whole genome shotgun (WGS) entry which is preliminary data.</text>
</comment>
<comment type="similarity">
    <text evidence="2 12">Belongs to the DapA family.</text>
</comment>
<dbReference type="InterPro" id="IPR020625">
    <property type="entry name" value="Schiff_base-form_aldolases_AS"/>
</dbReference>
<protein>
    <recommendedName>
        <fullName evidence="5">4-hydroxy-2-oxoglutarate aldolase, mitochondrial</fullName>
        <ecNumber evidence="4">4.1.3.16</ecNumber>
    </recommendedName>
    <alternativeName>
        <fullName evidence="9">Dihydrodipicolinate synthase-like</fullName>
    </alternativeName>
    <alternativeName>
        <fullName evidence="8">Probable 2-keto-4-hydroxyglutarate aldolase</fullName>
    </alternativeName>
</protein>
<evidence type="ECO:0000256" key="4">
    <source>
        <dbReference type="ARBA" id="ARBA00012215"/>
    </source>
</evidence>
<dbReference type="PRINTS" id="PR00146">
    <property type="entry name" value="DHPICSNTHASE"/>
</dbReference>
<name>A0ABP1PYN5_9HEXA</name>
<dbReference type="PANTHER" id="PTHR12128:SF66">
    <property type="entry name" value="4-HYDROXY-2-OXOGLUTARATE ALDOLASE, MITOCHONDRIAL"/>
    <property type="match status" value="1"/>
</dbReference>
<keyword evidence="7" id="KW-0704">Schiff base</keyword>
<organism evidence="13 14">
    <name type="scientific">Orchesella dallaii</name>
    <dbReference type="NCBI Taxonomy" id="48710"/>
    <lineage>
        <taxon>Eukaryota</taxon>
        <taxon>Metazoa</taxon>
        <taxon>Ecdysozoa</taxon>
        <taxon>Arthropoda</taxon>
        <taxon>Hexapoda</taxon>
        <taxon>Collembola</taxon>
        <taxon>Entomobryomorpha</taxon>
        <taxon>Entomobryoidea</taxon>
        <taxon>Orchesellidae</taxon>
        <taxon>Orchesellinae</taxon>
        <taxon>Orchesella</taxon>
    </lineage>
</organism>